<organism evidence="1 2">
    <name type="scientific">Necator americanus</name>
    <name type="common">Human hookworm</name>
    <dbReference type="NCBI Taxonomy" id="51031"/>
    <lineage>
        <taxon>Eukaryota</taxon>
        <taxon>Metazoa</taxon>
        <taxon>Ecdysozoa</taxon>
        <taxon>Nematoda</taxon>
        <taxon>Chromadorea</taxon>
        <taxon>Rhabditida</taxon>
        <taxon>Rhabditina</taxon>
        <taxon>Rhabditomorpha</taxon>
        <taxon>Strongyloidea</taxon>
        <taxon>Ancylostomatidae</taxon>
        <taxon>Bunostominae</taxon>
        <taxon>Necator</taxon>
    </lineage>
</organism>
<proteinExistence type="predicted"/>
<name>W2SJ53_NECAM</name>
<evidence type="ECO:0000313" key="2">
    <source>
        <dbReference type="Proteomes" id="UP000053676"/>
    </source>
</evidence>
<sequence length="42" mass="4757">MVYSLHIWIQELLLKIGLIGETSRKSSILSKRLLLVMGELCA</sequence>
<gene>
    <name evidence="1" type="ORF">NECAME_05477</name>
</gene>
<dbReference type="Proteomes" id="UP000053676">
    <property type="component" value="Unassembled WGS sequence"/>
</dbReference>
<keyword evidence="2" id="KW-1185">Reference proteome</keyword>
<protein>
    <submittedName>
        <fullName evidence="1">Uncharacterized protein</fullName>
    </submittedName>
</protein>
<dbReference type="AlphaFoldDB" id="W2SJ53"/>
<accession>W2SJ53</accession>
<dbReference type="EMBL" id="KI669207">
    <property type="protein sequence ID" value="ETN68752.1"/>
    <property type="molecule type" value="Genomic_DNA"/>
</dbReference>
<evidence type="ECO:0000313" key="1">
    <source>
        <dbReference type="EMBL" id="ETN68752.1"/>
    </source>
</evidence>
<reference evidence="2" key="1">
    <citation type="journal article" date="2014" name="Nat. Genet.">
        <title>Genome of the human hookworm Necator americanus.</title>
        <authorList>
            <person name="Tang Y.T."/>
            <person name="Gao X."/>
            <person name="Rosa B.A."/>
            <person name="Abubucker S."/>
            <person name="Hallsworth-Pepin K."/>
            <person name="Martin J."/>
            <person name="Tyagi R."/>
            <person name="Heizer E."/>
            <person name="Zhang X."/>
            <person name="Bhonagiri-Palsikar V."/>
            <person name="Minx P."/>
            <person name="Warren W.C."/>
            <person name="Wang Q."/>
            <person name="Zhan B."/>
            <person name="Hotez P.J."/>
            <person name="Sternberg P.W."/>
            <person name="Dougall A."/>
            <person name="Gaze S.T."/>
            <person name="Mulvenna J."/>
            <person name="Sotillo J."/>
            <person name="Ranganathan S."/>
            <person name="Rabelo E.M."/>
            <person name="Wilson R.K."/>
            <person name="Felgner P.L."/>
            <person name="Bethony J."/>
            <person name="Hawdon J.M."/>
            <person name="Gasser R.B."/>
            <person name="Loukas A."/>
            <person name="Mitreva M."/>
        </authorList>
    </citation>
    <scope>NUCLEOTIDE SEQUENCE [LARGE SCALE GENOMIC DNA]</scope>
</reference>
<dbReference type="KEGG" id="nai:NECAME_05477"/>